<dbReference type="PANTHER" id="PTHR36924">
    <property type="entry name" value="ANTITOXIN HIGA-1"/>
    <property type="match status" value="1"/>
</dbReference>
<keyword evidence="4" id="KW-1185">Reference proteome</keyword>
<dbReference type="EMBL" id="CAAHFG010000002">
    <property type="protein sequence ID" value="VGO15027.1"/>
    <property type="molecule type" value="Genomic_DNA"/>
</dbReference>
<dbReference type="PANTHER" id="PTHR36924:SF1">
    <property type="entry name" value="ANTITOXIN HIGA-1"/>
    <property type="match status" value="1"/>
</dbReference>
<dbReference type="Proteomes" id="UP000366872">
    <property type="component" value="Unassembled WGS sequence"/>
</dbReference>
<dbReference type="AlphaFoldDB" id="A0A6C2U5E5"/>
<evidence type="ECO:0000259" key="2">
    <source>
        <dbReference type="PROSITE" id="PS50943"/>
    </source>
</evidence>
<sequence length="93" mass="10657">MSINVHPGEALQEFLEDYNLSQSKLAQEIRVPVRRINTIVRGERGITADTAVRLARFFNNRPSFWLGLQELYDINETEHKLAAELSKIHPIAV</sequence>
<evidence type="ECO:0000256" key="1">
    <source>
        <dbReference type="ARBA" id="ARBA00023125"/>
    </source>
</evidence>
<name>A0A6C2U5E5_PONDE</name>
<accession>A0A6C2U5E5</accession>
<dbReference type="GO" id="GO:0003677">
    <property type="term" value="F:DNA binding"/>
    <property type="evidence" value="ECO:0007669"/>
    <property type="project" value="UniProtKB-KW"/>
</dbReference>
<dbReference type="CDD" id="cd00093">
    <property type="entry name" value="HTH_XRE"/>
    <property type="match status" value="1"/>
</dbReference>
<evidence type="ECO:0000313" key="3">
    <source>
        <dbReference type="EMBL" id="VGO15027.1"/>
    </source>
</evidence>
<dbReference type="InterPro" id="IPR013430">
    <property type="entry name" value="Toxin_antidote_HigA"/>
</dbReference>
<dbReference type="SMART" id="SM00530">
    <property type="entry name" value="HTH_XRE"/>
    <property type="match status" value="1"/>
</dbReference>
<dbReference type="Pfam" id="PF01381">
    <property type="entry name" value="HTH_3"/>
    <property type="match status" value="1"/>
</dbReference>
<dbReference type="InterPro" id="IPR001387">
    <property type="entry name" value="Cro/C1-type_HTH"/>
</dbReference>
<dbReference type="RefSeq" id="WP_222847223.1">
    <property type="nucleotide sequence ID" value="NZ_CAAHFG010000002.1"/>
</dbReference>
<dbReference type="NCBIfam" id="TIGR02607">
    <property type="entry name" value="antidote_HigA"/>
    <property type="match status" value="1"/>
</dbReference>
<reference evidence="3 4" key="1">
    <citation type="submission" date="2019-04" db="EMBL/GenBank/DDBJ databases">
        <authorList>
            <person name="Van Vliet M D."/>
        </authorList>
    </citation>
    <scope>NUCLEOTIDE SEQUENCE [LARGE SCALE GENOMIC DNA]</scope>
    <source>
        <strain evidence="3 4">F1</strain>
    </source>
</reference>
<dbReference type="InterPro" id="IPR010982">
    <property type="entry name" value="Lambda_DNA-bd_dom_sf"/>
</dbReference>
<organism evidence="3 4">
    <name type="scientific">Pontiella desulfatans</name>
    <dbReference type="NCBI Taxonomy" id="2750659"/>
    <lineage>
        <taxon>Bacteria</taxon>
        <taxon>Pseudomonadati</taxon>
        <taxon>Kiritimatiellota</taxon>
        <taxon>Kiritimatiellia</taxon>
        <taxon>Kiritimatiellales</taxon>
        <taxon>Pontiellaceae</taxon>
        <taxon>Pontiella</taxon>
    </lineage>
</organism>
<proteinExistence type="predicted"/>
<evidence type="ECO:0000313" key="4">
    <source>
        <dbReference type="Proteomes" id="UP000366872"/>
    </source>
</evidence>
<keyword evidence="1" id="KW-0238">DNA-binding</keyword>
<gene>
    <name evidence="3" type="primary">higA_1</name>
    <name evidence="3" type="ORF">PDESU_03607</name>
</gene>
<dbReference type="PROSITE" id="PS50943">
    <property type="entry name" value="HTH_CROC1"/>
    <property type="match status" value="1"/>
</dbReference>
<dbReference type="SUPFAM" id="SSF47413">
    <property type="entry name" value="lambda repressor-like DNA-binding domains"/>
    <property type="match status" value="1"/>
</dbReference>
<dbReference type="Gene3D" id="1.10.260.40">
    <property type="entry name" value="lambda repressor-like DNA-binding domains"/>
    <property type="match status" value="1"/>
</dbReference>
<protein>
    <submittedName>
        <fullName evidence="3">Antitoxin HigA</fullName>
    </submittedName>
</protein>
<feature type="domain" description="HTH cro/C1-type" evidence="2">
    <location>
        <begin position="11"/>
        <end position="65"/>
    </location>
</feature>